<dbReference type="RefSeq" id="WP_120328829.1">
    <property type="nucleotide sequence ID" value="NZ_CP108084.1"/>
</dbReference>
<evidence type="ECO:0000256" key="3">
    <source>
        <dbReference type="SAM" id="MobiDB-lite"/>
    </source>
</evidence>
<name>A0A420F1W1_9ACTN</name>
<dbReference type="PANTHER" id="PTHR35333">
    <property type="entry name" value="BETA-LACTAMASE"/>
    <property type="match status" value="1"/>
</dbReference>
<dbReference type="PROSITE" id="PS51318">
    <property type="entry name" value="TAT"/>
    <property type="match status" value="1"/>
</dbReference>
<feature type="region of interest" description="Disordered" evidence="3">
    <location>
        <begin position="322"/>
        <end position="342"/>
    </location>
</feature>
<feature type="signal peptide" evidence="4">
    <location>
        <begin position="1"/>
        <end position="31"/>
    </location>
</feature>
<proteinExistence type="predicted"/>
<evidence type="ECO:0000313" key="6">
    <source>
        <dbReference type="EMBL" id="RKF26963.1"/>
    </source>
</evidence>
<evidence type="ECO:0000313" key="9">
    <source>
        <dbReference type="Proteomes" id="UP001432190"/>
    </source>
</evidence>
<feature type="chain" id="PRO_5019015374" description="Beta-lactamase" evidence="4">
    <location>
        <begin position="32"/>
        <end position="342"/>
    </location>
</feature>
<dbReference type="InterPro" id="IPR012338">
    <property type="entry name" value="Beta-lactam/transpept-like"/>
</dbReference>
<dbReference type="Gene3D" id="3.40.710.10">
    <property type="entry name" value="DD-peptidase/beta-lactamase superfamily"/>
    <property type="match status" value="1"/>
</dbReference>
<dbReference type="EMBL" id="RAQQ01000008">
    <property type="protein sequence ID" value="RKF26963.1"/>
    <property type="molecule type" value="Genomic_DNA"/>
</dbReference>
<dbReference type="InterPro" id="IPR000871">
    <property type="entry name" value="Beta-lactam_class-A"/>
</dbReference>
<keyword evidence="6" id="KW-0378">Hydrolase</keyword>
<dbReference type="EMBL" id="CP108084">
    <property type="protein sequence ID" value="WUP52614.1"/>
    <property type="molecule type" value="Genomic_DNA"/>
</dbReference>
<dbReference type="Pfam" id="PF13354">
    <property type="entry name" value="Beta-lactamase2"/>
    <property type="match status" value="1"/>
</dbReference>
<evidence type="ECO:0000256" key="4">
    <source>
        <dbReference type="SAM" id="SignalP"/>
    </source>
</evidence>
<dbReference type="PANTHER" id="PTHR35333:SF3">
    <property type="entry name" value="BETA-LACTAMASE-TYPE TRANSPEPTIDASE FOLD CONTAINING PROTEIN"/>
    <property type="match status" value="1"/>
</dbReference>
<evidence type="ECO:0000256" key="1">
    <source>
        <dbReference type="ARBA" id="ARBA00018879"/>
    </source>
</evidence>
<dbReference type="InterPro" id="IPR006311">
    <property type="entry name" value="TAT_signal"/>
</dbReference>
<dbReference type="GO" id="GO:0046677">
    <property type="term" value="P:response to antibiotic"/>
    <property type="evidence" value="ECO:0007669"/>
    <property type="project" value="InterPro"/>
</dbReference>
<gene>
    <name evidence="6" type="ORF">D7I43_13540</name>
    <name evidence="7" type="ORF">OG994_14350</name>
</gene>
<dbReference type="GO" id="GO:0030655">
    <property type="term" value="P:beta-lactam antibiotic catabolic process"/>
    <property type="evidence" value="ECO:0007669"/>
    <property type="project" value="InterPro"/>
</dbReference>
<protein>
    <recommendedName>
        <fullName evidence="1">Beta-lactamase</fullName>
    </recommendedName>
    <alternativeName>
        <fullName evidence="2">Penicillinase</fullName>
    </alternativeName>
</protein>
<dbReference type="SUPFAM" id="SSF56601">
    <property type="entry name" value="beta-lactamase/transpeptidase-like"/>
    <property type="match status" value="1"/>
</dbReference>
<evidence type="ECO:0000259" key="5">
    <source>
        <dbReference type="Pfam" id="PF13354"/>
    </source>
</evidence>
<organism evidence="6 8">
    <name type="scientific">Micromonospora globbae</name>
    <dbReference type="NCBI Taxonomy" id="1894969"/>
    <lineage>
        <taxon>Bacteria</taxon>
        <taxon>Bacillati</taxon>
        <taxon>Actinomycetota</taxon>
        <taxon>Actinomycetes</taxon>
        <taxon>Micromonosporales</taxon>
        <taxon>Micromonosporaceae</taxon>
        <taxon>Micromonospora</taxon>
    </lineage>
</organism>
<keyword evidence="9" id="KW-1185">Reference proteome</keyword>
<evidence type="ECO:0000313" key="8">
    <source>
        <dbReference type="Proteomes" id="UP000285744"/>
    </source>
</evidence>
<dbReference type="InterPro" id="IPR045155">
    <property type="entry name" value="Beta-lactam_cat"/>
</dbReference>
<accession>A0A420F1W1</accession>
<dbReference type="Proteomes" id="UP001432190">
    <property type="component" value="Chromosome"/>
</dbReference>
<reference evidence="7" key="2">
    <citation type="submission" date="2022-10" db="EMBL/GenBank/DDBJ databases">
        <title>The complete genomes of actinobacterial strains from the NBC collection.</title>
        <authorList>
            <person name="Joergensen T.S."/>
            <person name="Alvarez Arevalo M."/>
            <person name="Sterndorff E.B."/>
            <person name="Faurdal D."/>
            <person name="Vuksanovic O."/>
            <person name="Mourched A.-S."/>
            <person name="Charusanti P."/>
            <person name="Shaw S."/>
            <person name="Blin K."/>
            <person name="Weber T."/>
        </authorList>
    </citation>
    <scope>NUCLEOTIDE SEQUENCE</scope>
    <source>
        <strain evidence="7">NBC_00256</strain>
    </source>
</reference>
<feature type="domain" description="Beta-lactamase class A catalytic" evidence="5">
    <location>
        <begin position="90"/>
        <end position="290"/>
    </location>
</feature>
<sequence length="342" mass="35333">MTIRVNRRTALGLGTIATAGTVLGAAAPASAADADADPGLTAEAAATPGRVAARVAEAYERETTRAGGNWQAYISVADAAGAPVVAVADDPDQRLEAYSVNKIAVATAVLDKVDRGLLTLDQRVDVTAAIVVPGGDGIFSLDNAYPSSVTLGHALAALLTVSDDTAVRLCGLVCPAAELNSILVAKGFPNTQVEPVANPNRFFLGTSTPRETHELLRALVAGTLLSPASTAFLLNLLRSPIAFTDGIRRTMSSEERARVATKAGWFGSARHEAGVIFDAAGAAVLTYAIFADGQADADNFGSTHPAVQARARLGRVMMNATARLTGTGRRHRPSPRRPSNGG</sequence>
<dbReference type="OrthoDB" id="4515847at2"/>
<dbReference type="AlphaFoldDB" id="A0A420F1W1"/>
<evidence type="ECO:0000256" key="2">
    <source>
        <dbReference type="ARBA" id="ARBA00030171"/>
    </source>
</evidence>
<keyword evidence="4" id="KW-0732">Signal</keyword>
<evidence type="ECO:0000313" key="7">
    <source>
        <dbReference type="EMBL" id="WUP52614.1"/>
    </source>
</evidence>
<reference evidence="6 8" key="1">
    <citation type="journal article" date="2018" name="Int. J. Syst. Evol. Microbiol.">
        <title>Micromonospora globbae sp. nov., an endophytic actinomycete isolated from roots of Globba winitii C. H. Wright.</title>
        <authorList>
            <person name="Kuncharoen N."/>
            <person name="Pittayakhajonwut P."/>
            <person name="Tanasupawat S."/>
        </authorList>
    </citation>
    <scope>NUCLEOTIDE SEQUENCE [LARGE SCALE GENOMIC DNA]</scope>
    <source>
        <strain evidence="6 8">WPS1-2</strain>
    </source>
</reference>
<dbReference type="GO" id="GO:0008800">
    <property type="term" value="F:beta-lactamase activity"/>
    <property type="evidence" value="ECO:0007669"/>
    <property type="project" value="InterPro"/>
</dbReference>
<dbReference type="Proteomes" id="UP000285744">
    <property type="component" value="Unassembled WGS sequence"/>
</dbReference>